<sequence>MPVPHILILIMIFLELTVENFGPYRGKQVIDLRPQINDNVISPIVLFGGMNGGGKTTLMDAMRLALYGQRAQCSTRGSLSYPDFLKQAVNKHTLPHEETSVELLFEHIVQNMQVQFRVKRRWTKNPKNGKDILGILIDDWPDSAWLETWDERIEDFFPIGISNLFLFDGEQVKELADLDTPPNVVVQAIQSLLGLELAERLAIDLDILANRKRKQLADSKELADLEAIENKLNRYKSEWENAEKSILNLKEKAGIAKKRLYAAKEKFKLEGGKIAGERSQLEQQLEHEREKAKQQRDNLCELAGDYLPLALITPLLLQAKNQGEQELNLQKAKVAQDVIKERDQRLFQYLEQLNITPNQLENIKLYLEDDYHKLTDNSENQETLFLGLDDKVLQQLKTVLEHQLPSQIQSSQDSLDALRSIEDTISSLDRQLAVAAPPEVYEQLLETVSQAQTEFTKLETAIEEAEERCKKCQAQYEKAKKDLEKYSQNTIDRKNVNHIIDSVAKVQSTLKVFKEKLTLKKLNKLEVEVTECFRYLLHKSDLVHRVIIQTEDFSLSLYDPQGQPVEKHRLSAGEKQLLAIAFLWGLARVSGRNLPIAIDTPLGRLDSSHRQNLIERYFPAASHQVILLSTDTEIAEKEVNSLREQEAIAREYLLKYDPTQRQTRIEPGYFF</sequence>
<evidence type="ECO:0000313" key="7">
    <source>
        <dbReference type="Proteomes" id="UP000184315"/>
    </source>
</evidence>
<comment type="similarity">
    <text evidence="1">Belongs to the SMC family. SbcC subfamily.</text>
</comment>
<evidence type="ECO:0000256" key="4">
    <source>
        <dbReference type="SAM" id="Coils"/>
    </source>
</evidence>
<dbReference type="GO" id="GO:0006302">
    <property type="term" value="P:double-strand break repair"/>
    <property type="evidence" value="ECO:0007669"/>
    <property type="project" value="InterPro"/>
</dbReference>
<keyword evidence="7" id="KW-1185">Reference proteome</keyword>
<evidence type="ECO:0000256" key="1">
    <source>
        <dbReference type="ARBA" id="ARBA00006930"/>
    </source>
</evidence>
<dbReference type="GO" id="GO:0016887">
    <property type="term" value="F:ATP hydrolysis activity"/>
    <property type="evidence" value="ECO:0007669"/>
    <property type="project" value="InterPro"/>
</dbReference>
<protein>
    <recommendedName>
        <fullName evidence="3">Nuclease SbcCD subunit C</fullName>
    </recommendedName>
</protein>
<gene>
    <name evidence="6" type="ORF">PL921480028</name>
</gene>
<dbReference type="PANTHER" id="PTHR32114:SF2">
    <property type="entry name" value="ABC TRANSPORTER ABCH.3"/>
    <property type="match status" value="1"/>
</dbReference>
<accession>A0A1J1LUP3</accession>
<dbReference type="Pfam" id="PF13476">
    <property type="entry name" value="AAA_23"/>
    <property type="match status" value="1"/>
</dbReference>
<keyword evidence="4" id="KW-0175">Coiled coil</keyword>
<dbReference type="Proteomes" id="UP000184315">
    <property type="component" value="Unassembled WGS sequence"/>
</dbReference>
<dbReference type="AlphaFoldDB" id="A0A1J1LUP3"/>
<evidence type="ECO:0000313" key="6">
    <source>
        <dbReference type="EMBL" id="CUR35918.1"/>
    </source>
</evidence>
<evidence type="ECO:0000259" key="5">
    <source>
        <dbReference type="Pfam" id="PF13476"/>
    </source>
</evidence>
<dbReference type="EMBL" id="CZDF01000188">
    <property type="protein sequence ID" value="CUR35918.1"/>
    <property type="molecule type" value="Genomic_DNA"/>
</dbReference>
<dbReference type="InterPro" id="IPR017599">
    <property type="entry name" value="DNA_S_DndD"/>
</dbReference>
<proteinExistence type="inferred from homology"/>
<dbReference type="InterPro" id="IPR038729">
    <property type="entry name" value="Rad50/SbcC_AAA"/>
</dbReference>
<dbReference type="SUPFAM" id="SSF52540">
    <property type="entry name" value="P-loop containing nucleoside triphosphate hydrolases"/>
    <property type="match status" value="1"/>
</dbReference>
<reference evidence="7" key="1">
    <citation type="submission" date="2015-10" db="EMBL/GenBank/DDBJ databases">
        <authorList>
            <person name="Regsiter A."/>
            <person name="william w."/>
        </authorList>
    </citation>
    <scope>NUCLEOTIDE SEQUENCE [LARGE SCALE GENOMIC DNA]</scope>
</reference>
<feature type="coiled-coil region" evidence="4">
    <location>
        <begin position="441"/>
        <end position="489"/>
    </location>
</feature>
<dbReference type="Gene3D" id="3.40.50.300">
    <property type="entry name" value="P-loop containing nucleotide triphosphate hydrolases"/>
    <property type="match status" value="2"/>
</dbReference>
<dbReference type="PANTHER" id="PTHR32114">
    <property type="entry name" value="ABC TRANSPORTER ABCH.3"/>
    <property type="match status" value="1"/>
</dbReference>
<organism evidence="6 7">
    <name type="scientific">Planktothrix tepida PCC 9214</name>
    <dbReference type="NCBI Taxonomy" id="671072"/>
    <lineage>
        <taxon>Bacteria</taxon>
        <taxon>Bacillati</taxon>
        <taxon>Cyanobacteriota</taxon>
        <taxon>Cyanophyceae</taxon>
        <taxon>Oscillatoriophycideae</taxon>
        <taxon>Oscillatoriales</taxon>
        <taxon>Microcoleaceae</taxon>
        <taxon>Planktothrix</taxon>
    </lineage>
</organism>
<name>A0A1J1LUP3_9CYAN</name>
<dbReference type="InterPro" id="IPR027417">
    <property type="entry name" value="P-loop_NTPase"/>
</dbReference>
<feature type="domain" description="Rad50/SbcC-type AAA" evidence="5">
    <location>
        <begin position="15"/>
        <end position="240"/>
    </location>
</feature>
<dbReference type="NCBIfam" id="TIGR03185">
    <property type="entry name" value="DNA_S_dndD"/>
    <property type="match status" value="1"/>
</dbReference>
<comment type="subunit">
    <text evidence="2">Heterodimer of SbcC and SbcD.</text>
</comment>
<evidence type="ECO:0000256" key="2">
    <source>
        <dbReference type="ARBA" id="ARBA00011322"/>
    </source>
</evidence>
<dbReference type="STRING" id="671072.PL921480028"/>
<feature type="coiled-coil region" evidence="4">
    <location>
        <begin position="225"/>
        <end position="252"/>
    </location>
</feature>
<evidence type="ECO:0000256" key="3">
    <source>
        <dbReference type="ARBA" id="ARBA00013368"/>
    </source>
</evidence>